<comment type="caution">
    <text evidence="2">The sequence shown here is derived from an EMBL/GenBank/DDBJ whole genome shotgun (WGS) entry which is preliminary data.</text>
</comment>
<gene>
    <name evidence="2" type="ORF">BFV95_4750</name>
</gene>
<keyword evidence="1" id="KW-0812">Transmembrane</keyword>
<dbReference type="EMBL" id="MIPY01000061">
    <property type="protein sequence ID" value="OES24483.1"/>
    <property type="molecule type" value="Genomic_DNA"/>
</dbReference>
<organism evidence="2 3">
    <name type="scientific">Alteromonas macleodii</name>
    <name type="common">Pseudoalteromonas macleodii</name>
    <dbReference type="NCBI Taxonomy" id="28108"/>
    <lineage>
        <taxon>Bacteria</taxon>
        <taxon>Pseudomonadati</taxon>
        <taxon>Pseudomonadota</taxon>
        <taxon>Gammaproteobacteria</taxon>
        <taxon>Alteromonadales</taxon>
        <taxon>Alteromonadaceae</taxon>
        <taxon>Alteromonas/Salinimonas group</taxon>
        <taxon>Alteromonas</taxon>
    </lineage>
</organism>
<keyword evidence="3" id="KW-1185">Reference proteome</keyword>
<evidence type="ECO:0000313" key="3">
    <source>
        <dbReference type="Proteomes" id="UP000095392"/>
    </source>
</evidence>
<name>A0AB36FKT7_ALTMA</name>
<reference evidence="2 3" key="1">
    <citation type="submission" date="2016-09" db="EMBL/GenBank/DDBJ databases">
        <title>Draft Genome Sequence of four Alteromonas macleodii strains isolated from copper coupons and grown long-term at elevated copper levels.</title>
        <authorList>
            <person name="Cusick K."/>
            <person name="Dale J."/>
            <person name="Little B."/>
            <person name="Biffinger J."/>
        </authorList>
    </citation>
    <scope>NUCLEOTIDE SEQUENCE [LARGE SCALE GENOMIC DNA]</scope>
    <source>
        <strain evidence="2 3">KCP01</strain>
    </source>
</reference>
<accession>A0AB36FKT7</accession>
<proteinExistence type="predicted"/>
<dbReference type="AlphaFoldDB" id="A0AB36FKT7"/>
<keyword evidence="1" id="KW-1133">Transmembrane helix</keyword>
<keyword evidence="1" id="KW-0472">Membrane</keyword>
<dbReference type="Proteomes" id="UP000095392">
    <property type="component" value="Unassembled WGS sequence"/>
</dbReference>
<evidence type="ECO:0000313" key="2">
    <source>
        <dbReference type="EMBL" id="OES24483.1"/>
    </source>
</evidence>
<sequence>MICGGVLGFFGLIPPKSGRAWILLIACIALFFTAGELVRELTR</sequence>
<protein>
    <submittedName>
        <fullName evidence="2">Uncharacterized protein</fullName>
    </submittedName>
</protein>
<feature type="transmembrane region" description="Helical" evidence="1">
    <location>
        <begin position="20"/>
        <end position="38"/>
    </location>
</feature>
<evidence type="ECO:0000256" key="1">
    <source>
        <dbReference type="SAM" id="Phobius"/>
    </source>
</evidence>